<gene>
    <name evidence="3" type="ORF">AVR91_0226435</name>
</gene>
<dbReference type="PANTHER" id="PTHR43048:SF5">
    <property type="entry name" value="BLR5325 PROTEIN"/>
    <property type="match status" value="1"/>
</dbReference>
<dbReference type="CDD" id="cd08353">
    <property type="entry name" value="VOC_like"/>
    <property type="match status" value="1"/>
</dbReference>
<accession>A0A1W2LPI0</accession>
<proteinExistence type="predicted"/>
<dbReference type="Proteomes" id="UP000076660">
    <property type="component" value="Unassembled WGS sequence"/>
</dbReference>
<dbReference type="PANTHER" id="PTHR43048">
    <property type="entry name" value="METHYLMALONYL-COA EPIMERASE"/>
    <property type="match status" value="1"/>
</dbReference>
<comment type="caution">
    <text evidence="3">The sequence shown here is derived from an EMBL/GenBank/DDBJ whole genome shotgun (WGS) entry which is preliminary data.</text>
</comment>
<dbReference type="EMBL" id="LQMT02000025">
    <property type="protein sequence ID" value="ONF65495.1"/>
    <property type="molecule type" value="Genomic_DNA"/>
</dbReference>
<evidence type="ECO:0000259" key="2">
    <source>
        <dbReference type="PROSITE" id="PS51819"/>
    </source>
</evidence>
<dbReference type="Gene3D" id="3.10.180.10">
    <property type="entry name" value="2,3-Dihydroxybiphenyl 1,2-Dioxygenase, domain 1"/>
    <property type="match status" value="1"/>
</dbReference>
<dbReference type="Pfam" id="PF00903">
    <property type="entry name" value="Glyoxalase"/>
    <property type="match status" value="1"/>
</dbReference>
<dbReference type="AlphaFoldDB" id="A0A1W2LPI0"/>
<dbReference type="OrthoDB" id="7187210at2"/>
<dbReference type="SUPFAM" id="SSF54593">
    <property type="entry name" value="Glyoxalase/Bleomycin resistance protein/Dihydroxybiphenyl dioxygenase"/>
    <property type="match status" value="1"/>
</dbReference>
<evidence type="ECO:0000313" key="4">
    <source>
        <dbReference type="Proteomes" id="UP000076660"/>
    </source>
</evidence>
<dbReference type="RefSeq" id="WP_063271345.1">
    <property type="nucleotide sequence ID" value="NZ_LQMT02000025.1"/>
</dbReference>
<sequence>MTLKKLEQVAVVVHDLEAAKAFFTELGLELEGEASLEGDTVDRITGLSGVRTDIAMLRPPDGHGGLELIKYHTPEGPEADPHTPVNTPGIRHLVFSVEGIDEVLERLLRHGGTLVGELVRYEDSYRLCYVRGPEGIVVELAEELVRREA</sequence>
<dbReference type="GO" id="GO:0046491">
    <property type="term" value="P:L-methylmalonyl-CoA metabolic process"/>
    <property type="evidence" value="ECO:0007669"/>
    <property type="project" value="TreeGrafter"/>
</dbReference>
<dbReference type="GO" id="GO:0004493">
    <property type="term" value="F:methylmalonyl-CoA epimerase activity"/>
    <property type="evidence" value="ECO:0007669"/>
    <property type="project" value="TreeGrafter"/>
</dbReference>
<keyword evidence="1" id="KW-0479">Metal-binding</keyword>
<evidence type="ECO:0000313" key="3">
    <source>
        <dbReference type="EMBL" id="ONF65495.1"/>
    </source>
</evidence>
<evidence type="ECO:0000256" key="1">
    <source>
        <dbReference type="ARBA" id="ARBA00022723"/>
    </source>
</evidence>
<dbReference type="InterPro" id="IPR037523">
    <property type="entry name" value="VOC_core"/>
</dbReference>
<dbReference type="InterPro" id="IPR051785">
    <property type="entry name" value="MMCE/EMCE_epimerase"/>
</dbReference>
<organism evidence="3 4">
    <name type="scientific">Amycolatopsis keratiniphila subsp. keratiniphila</name>
    <dbReference type="NCBI Taxonomy" id="227715"/>
    <lineage>
        <taxon>Bacteria</taxon>
        <taxon>Bacillati</taxon>
        <taxon>Actinomycetota</taxon>
        <taxon>Actinomycetes</taxon>
        <taxon>Pseudonocardiales</taxon>
        <taxon>Pseudonocardiaceae</taxon>
        <taxon>Amycolatopsis</taxon>
        <taxon>Amycolatopsis japonica group</taxon>
    </lineage>
</organism>
<dbReference type="GO" id="GO:0046872">
    <property type="term" value="F:metal ion binding"/>
    <property type="evidence" value="ECO:0007669"/>
    <property type="project" value="UniProtKB-KW"/>
</dbReference>
<dbReference type="PROSITE" id="PS51819">
    <property type="entry name" value="VOC"/>
    <property type="match status" value="1"/>
</dbReference>
<dbReference type="InterPro" id="IPR004360">
    <property type="entry name" value="Glyas_Fos-R_dOase_dom"/>
</dbReference>
<feature type="domain" description="VOC" evidence="2">
    <location>
        <begin position="5"/>
        <end position="143"/>
    </location>
</feature>
<reference evidence="3 4" key="1">
    <citation type="submission" date="2016-12" db="EMBL/GenBank/DDBJ databases">
        <title>Amycolatopsis keratiniphila subsp. keratiniphila genome sequencing and assembly.</title>
        <authorList>
            <person name="Mayilraj S."/>
            <person name="Kaur N."/>
        </authorList>
    </citation>
    <scope>NUCLEOTIDE SEQUENCE [LARGE SCALE GENOMIC DNA]</scope>
    <source>
        <strain evidence="3 4">DSM 44409</strain>
    </source>
</reference>
<dbReference type="InterPro" id="IPR029068">
    <property type="entry name" value="Glyas_Bleomycin-R_OHBP_Dase"/>
</dbReference>
<protein>
    <submittedName>
        <fullName evidence="3">Glyoxalase</fullName>
    </submittedName>
</protein>
<name>A0A1W2LPI0_9PSEU</name>